<reference evidence="2" key="1">
    <citation type="journal article" date="2019" name="Int. J. Syst. Evol. Microbiol.">
        <title>The Global Catalogue of Microorganisms (GCM) 10K type strain sequencing project: providing services to taxonomists for standard genome sequencing and annotation.</title>
        <authorList>
            <consortium name="The Broad Institute Genomics Platform"/>
            <consortium name="The Broad Institute Genome Sequencing Center for Infectious Disease"/>
            <person name="Wu L."/>
            <person name="Ma J."/>
        </authorList>
    </citation>
    <scope>NUCLEOTIDE SEQUENCE [LARGE SCALE GENOMIC DNA]</scope>
    <source>
        <strain evidence="2">KCTC 32998</strain>
    </source>
</reference>
<proteinExistence type="predicted"/>
<dbReference type="EMBL" id="BMZI01000006">
    <property type="protein sequence ID" value="GHB26846.1"/>
    <property type="molecule type" value="Genomic_DNA"/>
</dbReference>
<protein>
    <recommendedName>
        <fullName evidence="3">DUF2857 domain-containing protein</fullName>
    </recommendedName>
</protein>
<gene>
    <name evidence="1" type="ORF">GCM10009038_26880</name>
</gene>
<evidence type="ECO:0000313" key="1">
    <source>
        <dbReference type="EMBL" id="GHB26846.1"/>
    </source>
</evidence>
<comment type="caution">
    <text evidence="1">The sequence shown here is derived from an EMBL/GenBank/DDBJ whole genome shotgun (WGS) entry which is preliminary data.</text>
</comment>
<dbReference type="Pfam" id="PF11198">
    <property type="entry name" value="DUF2857"/>
    <property type="match status" value="1"/>
</dbReference>
<dbReference type="InterPro" id="IPR021364">
    <property type="entry name" value="DUF2857"/>
</dbReference>
<dbReference type="RefSeq" id="WP_189445236.1">
    <property type="nucleotide sequence ID" value="NZ_BMZI01000006.1"/>
</dbReference>
<evidence type="ECO:0000313" key="2">
    <source>
        <dbReference type="Proteomes" id="UP000646745"/>
    </source>
</evidence>
<accession>A0ABQ3E6T2</accession>
<keyword evidence="2" id="KW-1185">Reference proteome</keyword>
<organism evidence="1 2">
    <name type="scientific">Salinicola rhizosphaerae</name>
    <dbReference type="NCBI Taxonomy" id="1443141"/>
    <lineage>
        <taxon>Bacteria</taxon>
        <taxon>Pseudomonadati</taxon>
        <taxon>Pseudomonadota</taxon>
        <taxon>Gammaproteobacteria</taxon>
        <taxon>Oceanospirillales</taxon>
        <taxon>Halomonadaceae</taxon>
        <taxon>Salinicola</taxon>
    </lineage>
</organism>
<sequence>MATPQLNHALFNQALILIREGDMRRARALGFRDDELQSLSRLRASEIESLIHEFPGVARFELDHDTFKAALRRVDRDQDRDGLVDHCIRHGASVHMLSTFFGLTPNDCSARRTLLGVPSRQGRLPMPEEKVEHEAYHRWQTISDDPSGPGAVEDIRGMLVLAEEVALPLAVIWTLIKQWTQPEQARQQSLPAEDEGVVREGVA</sequence>
<name>A0ABQ3E6T2_9GAMM</name>
<evidence type="ECO:0008006" key="3">
    <source>
        <dbReference type="Google" id="ProtNLM"/>
    </source>
</evidence>
<dbReference type="Proteomes" id="UP000646745">
    <property type="component" value="Unassembled WGS sequence"/>
</dbReference>